<gene>
    <name evidence="1" type="ORF">GW7_16975</name>
</gene>
<dbReference type="AlphaFoldDB" id="G5BF77"/>
<accession>G5BF77</accession>
<name>G5BF77_HETGA</name>
<sequence>FWFLFFVFETGSHYVVQAGLKLTVILLPQPPKCWDYRHSPLRQAVKWIKMTPYLPMGSHCVAQAGLEPLGSTDLPASASLVAGTTSVCQHAQPAIQFSL</sequence>
<feature type="non-terminal residue" evidence="1">
    <location>
        <position position="99"/>
    </location>
</feature>
<dbReference type="PRINTS" id="PR02045">
    <property type="entry name" value="F138DOMAIN"/>
</dbReference>
<dbReference type="PANTHER" id="PTHR12138:SF162">
    <property type="entry name" value="CHROMOSOME UNDETERMINED SCAFFOLD_275, WHOLE GENOME SHOTGUN SEQUENCE"/>
    <property type="match status" value="1"/>
</dbReference>
<feature type="non-terminal residue" evidence="1">
    <location>
        <position position="1"/>
    </location>
</feature>
<organism evidence="1 2">
    <name type="scientific">Heterocephalus glaber</name>
    <name type="common">Naked mole rat</name>
    <dbReference type="NCBI Taxonomy" id="10181"/>
    <lineage>
        <taxon>Eukaryota</taxon>
        <taxon>Metazoa</taxon>
        <taxon>Chordata</taxon>
        <taxon>Craniata</taxon>
        <taxon>Vertebrata</taxon>
        <taxon>Euteleostomi</taxon>
        <taxon>Mammalia</taxon>
        <taxon>Eutheria</taxon>
        <taxon>Euarchontoglires</taxon>
        <taxon>Glires</taxon>
        <taxon>Rodentia</taxon>
        <taxon>Hystricomorpha</taxon>
        <taxon>Bathyergidae</taxon>
        <taxon>Heterocephalus</taxon>
    </lineage>
</organism>
<dbReference type="InParanoid" id="G5BF77"/>
<evidence type="ECO:0000313" key="2">
    <source>
        <dbReference type="Proteomes" id="UP000006813"/>
    </source>
</evidence>
<protein>
    <submittedName>
        <fullName evidence="1">Uncharacterized protein</fullName>
    </submittedName>
</protein>
<dbReference type="Proteomes" id="UP000006813">
    <property type="component" value="Unassembled WGS sequence"/>
</dbReference>
<dbReference type="PANTHER" id="PTHR12138">
    <property type="entry name" value="PRIMATE-EXPANDED PROTEIN FAMILY"/>
    <property type="match status" value="1"/>
</dbReference>
<reference evidence="1 2" key="1">
    <citation type="journal article" date="2011" name="Nature">
        <title>Genome sequencing reveals insights into physiology and longevity of the naked mole rat.</title>
        <authorList>
            <person name="Kim E.B."/>
            <person name="Fang X."/>
            <person name="Fushan A.A."/>
            <person name="Huang Z."/>
            <person name="Lobanov A.V."/>
            <person name="Han L."/>
            <person name="Marino S.M."/>
            <person name="Sun X."/>
            <person name="Turanov A.A."/>
            <person name="Yang P."/>
            <person name="Yim S.H."/>
            <person name="Zhao X."/>
            <person name="Kasaikina M.V."/>
            <person name="Stoletzki N."/>
            <person name="Peng C."/>
            <person name="Polak P."/>
            <person name="Xiong Z."/>
            <person name="Kiezun A."/>
            <person name="Zhu Y."/>
            <person name="Chen Y."/>
            <person name="Kryukov G.V."/>
            <person name="Zhang Q."/>
            <person name="Peshkin L."/>
            <person name="Yang L."/>
            <person name="Bronson R.T."/>
            <person name="Buffenstein R."/>
            <person name="Wang B."/>
            <person name="Han C."/>
            <person name="Li Q."/>
            <person name="Chen L."/>
            <person name="Zhao W."/>
            <person name="Sunyaev S.R."/>
            <person name="Park T.J."/>
            <person name="Zhang G."/>
            <person name="Wang J."/>
            <person name="Gladyshev V.N."/>
        </authorList>
    </citation>
    <scope>NUCLEOTIDE SEQUENCE [LARGE SCALE GENOMIC DNA]</scope>
</reference>
<proteinExistence type="predicted"/>
<evidence type="ECO:0000313" key="1">
    <source>
        <dbReference type="EMBL" id="EHB07938.1"/>
    </source>
</evidence>
<dbReference type="EMBL" id="JH169915">
    <property type="protein sequence ID" value="EHB07938.1"/>
    <property type="molecule type" value="Genomic_DNA"/>
</dbReference>